<protein>
    <submittedName>
        <fullName evidence="7">Repair protein Rad1/Rec1/Rad17-domain-containing protein</fullName>
    </submittedName>
</protein>
<evidence type="ECO:0000313" key="8">
    <source>
        <dbReference type="Proteomes" id="UP000320762"/>
    </source>
</evidence>
<gene>
    <name evidence="7" type="ORF">BD626DRAFT_515011</name>
</gene>
<keyword evidence="5" id="KW-0539">Nucleus</keyword>
<dbReference type="SUPFAM" id="SSF55979">
    <property type="entry name" value="DNA clamp"/>
    <property type="match status" value="1"/>
</dbReference>
<dbReference type="GO" id="GO:0006281">
    <property type="term" value="P:DNA repair"/>
    <property type="evidence" value="ECO:0007669"/>
    <property type="project" value="UniProtKB-KW"/>
</dbReference>
<evidence type="ECO:0000256" key="2">
    <source>
        <dbReference type="ARBA" id="ARBA00010991"/>
    </source>
</evidence>
<dbReference type="PRINTS" id="PR01245">
    <property type="entry name" value="RAD1REC1"/>
</dbReference>
<evidence type="ECO:0000256" key="5">
    <source>
        <dbReference type="ARBA" id="ARBA00023242"/>
    </source>
</evidence>
<comment type="caution">
    <text evidence="7">The sequence shown here is derived from an EMBL/GenBank/DDBJ whole genome shotgun (WGS) entry which is preliminary data.</text>
</comment>
<dbReference type="PANTHER" id="PTHR10870:SF0">
    <property type="entry name" value="CELL CYCLE CHECKPOINT PROTEIN RAD1"/>
    <property type="match status" value="1"/>
</dbReference>
<evidence type="ECO:0000256" key="3">
    <source>
        <dbReference type="ARBA" id="ARBA00022763"/>
    </source>
</evidence>
<name>A0A550BYB3_9AGAR</name>
<dbReference type="STRING" id="97359.A0A550BYB3"/>
<evidence type="ECO:0000256" key="6">
    <source>
        <dbReference type="SAM" id="MobiDB-lite"/>
    </source>
</evidence>
<evidence type="ECO:0000313" key="7">
    <source>
        <dbReference type="EMBL" id="TRM57517.1"/>
    </source>
</evidence>
<organism evidence="7 8">
    <name type="scientific">Schizophyllum amplum</name>
    <dbReference type="NCBI Taxonomy" id="97359"/>
    <lineage>
        <taxon>Eukaryota</taxon>
        <taxon>Fungi</taxon>
        <taxon>Dikarya</taxon>
        <taxon>Basidiomycota</taxon>
        <taxon>Agaricomycotina</taxon>
        <taxon>Agaricomycetes</taxon>
        <taxon>Agaricomycetidae</taxon>
        <taxon>Agaricales</taxon>
        <taxon>Schizophyllaceae</taxon>
        <taxon>Schizophyllum</taxon>
    </lineage>
</organism>
<keyword evidence="8" id="KW-1185">Reference proteome</keyword>
<accession>A0A550BYB3</accession>
<dbReference type="OrthoDB" id="337581at2759"/>
<dbReference type="Gene3D" id="3.70.10.10">
    <property type="match status" value="2"/>
</dbReference>
<comment type="similarity">
    <text evidence="2">Belongs to the rad1 family.</text>
</comment>
<dbReference type="InterPro" id="IPR003021">
    <property type="entry name" value="Rad1_Rec1_Rad17"/>
</dbReference>
<dbReference type="Proteomes" id="UP000320762">
    <property type="component" value="Unassembled WGS sequence"/>
</dbReference>
<evidence type="ECO:0000256" key="1">
    <source>
        <dbReference type="ARBA" id="ARBA00004123"/>
    </source>
</evidence>
<proteinExistence type="inferred from homology"/>
<dbReference type="GO" id="GO:0030896">
    <property type="term" value="C:checkpoint clamp complex"/>
    <property type="evidence" value="ECO:0007669"/>
    <property type="project" value="TreeGrafter"/>
</dbReference>
<dbReference type="Pfam" id="PF02144">
    <property type="entry name" value="Rad1"/>
    <property type="match status" value="1"/>
</dbReference>
<keyword evidence="3" id="KW-0227">DNA damage</keyword>
<dbReference type="PANTHER" id="PTHR10870">
    <property type="entry name" value="CELL CYCLE CHECKPOINT PROTEIN RAD1"/>
    <property type="match status" value="1"/>
</dbReference>
<dbReference type="EMBL" id="VDMD01000047">
    <property type="protein sequence ID" value="TRM57517.1"/>
    <property type="molecule type" value="Genomic_DNA"/>
</dbReference>
<comment type="subcellular location">
    <subcellularLocation>
        <location evidence="1">Nucleus</location>
    </subcellularLocation>
</comment>
<keyword evidence="4" id="KW-0234">DNA repair</keyword>
<dbReference type="AlphaFoldDB" id="A0A550BYB3"/>
<dbReference type="GO" id="GO:0000077">
    <property type="term" value="P:DNA damage checkpoint signaling"/>
    <property type="evidence" value="ECO:0007669"/>
    <property type="project" value="InterPro"/>
</dbReference>
<evidence type="ECO:0000256" key="4">
    <source>
        <dbReference type="ARBA" id="ARBA00023204"/>
    </source>
</evidence>
<dbReference type="InterPro" id="IPR046938">
    <property type="entry name" value="DNA_clamp_sf"/>
</dbReference>
<sequence>MDDSQPMSQSEDTPTITVLRASVHDVRFFAGMLRGVNFATRATISISGEGLKVIVEEARSLLGALTTLLECLNIFGSAGPGGAPNSTAHKKWRRAEDDDGAEDGEGGGGGGRRTGRGIEHFLGGTGDKRTGMRLSFSGEGYPLVLLLAEDASGPMTTCQISTYEADSHLELPFDSEHTCSSWLREALSELDPSIEKLTFISNPRPVEDDGRRRAPNNAAKPLFRIRAEGTFGSTECAQTVQFSYRFSYISRTLKAVQSSTKTSLRIDEDGLLSLQYLMPYTKPRGGEKHECYIEYRCLPLDDE</sequence>
<feature type="region of interest" description="Disordered" evidence="6">
    <location>
        <begin position="80"/>
        <end position="125"/>
    </location>
</feature>
<reference evidence="7 8" key="1">
    <citation type="journal article" date="2019" name="New Phytol.">
        <title>Comparative genomics reveals unique wood-decay strategies and fruiting body development in the Schizophyllaceae.</title>
        <authorList>
            <person name="Almasi E."/>
            <person name="Sahu N."/>
            <person name="Krizsan K."/>
            <person name="Balint B."/>
            <person name="Kovacs G.M."/>
            <person name="Kiss B."/>
            <person name="Cseklye J."/>
            <person name="Drula E."/>
            <person name="Henrissat B."/>
            <person name="Nagy I."/>
            <person name="Chovatia M."/>
            <person name="Adam C."/>
            <person name="LaButti K."/>
            <person name="Lipzen A."/>
            <person name="Riley R."/>
            <person name="Grigoriev I.V."/>
            <person name="Nagy L.G."/>
        </authorList>
    </citation>
    <scope>NUCLEOTIDE SEQUENCE [LARGE SCALE GENOMIC DNA]</scope>
    <source>
        <strain evidence="7 8">NL-1724</strain>
    </source>
</reference>